<organism evidence="1 2">
    <name type="scientific">Ramazzottius varieornatus</name>
    <name type="common">Water bear</name>
    <name type="synonym">Tardigrade</name>
    <dbReference type="NCBI Taxonomy" id="947166"/>
    <lineage>
        <taxon>Eukaryota</taxon>
        <taxon>Metazoa</taxon>
        <taxon>Ecdysozoa</taxon>
        <taxon>Tardigrada</taxon>
        <taxon>Eutardigrada</taxon>
        <taxon>Parachela</taxon>
        <taxon>Hypsibioidea</taxon>
        <taxon>Ramazzottiidae</taxon>
        <taxon>Ramazzottius</taxon>
    </lineage>
</organism>
<accession>A0A1D1UP46</accession>
<gene>
    <name evidence="1" type="primary">RvY_00721</name>
    <name evidence="1" type="synonym">RvY_00721.1</name>
    <name evidence="1" type="ORF">RvY_00721-1</name>
</gene>
<keyword evidence="2" id="KW-1185">Reference proteome</keyword>
<dbReference type="EMBL" id="BDGG01000001">
    <property type="protein sequence ID" value="GAU87938.1"/>
    <property type="molecule type" value="Genomic_DNA"/>
</dbReference>
<dbReference type="AlphaFoldDB" id="A0A1D1UP46"/>
<reference evidence="1 2" key="1">
    <citation type="journal article" date="2016" name="Nat. Commun.">
        <title>Extremotolerant tardigrade genome and improved radiotolerance of human cultured cells by tardigrade-unique protein.</title>
        <authorList>
            <person name="Hashimoto T."/>
            <person name="Horikawa D.D."/>
            <person name="Saito Y."/>
            <person name="Kuwahara H."/>
            <person name="Kozuka-Hata H."/>
            <person name="Shin-I T."/>
            <person name="Minakuchi Y."/>
            <person name="Ohishi K."/>
            <person name="Motoyama A."/>
            <person name="Aizu T."/>
            <person name="Enomoto A."/>
            <person name="Kondo K."/>
            <person name="Tanaka S."/>
            <person name="Hara Y."/>
            <person name="Koshikawa S."/>
            <person name="Sagara H."/>
            <person name="Miura T."/>
            <person name="Yokobori S."/>
            <person name="Miyagawa K."/>
            <person name="Suzuki Y."/>
            <person name="Kubo T."/>
            <person name="Oyama M."/>
            <person name="Kohara Y."/>
            <person name="Fujiyama A."/>
            <person name="Arakawa K."/>
            <person name="Katayama T."/>
            <person name="Toyoda A."/>
            <person name="Kunieda T."/>
        </authorList>
    </citation>
    <scope>NUCLEOTIDE SEQUENCE [LARGE SCALE GENOMIC DNA]</scope>
    <source>
        <strain evidence="1 2">YOKOZUNA-1</strain>
    </source>
</reference>
<comment type="caution">
    <text evidence="1">The sequence shown here is derived from an EMBL/GenBank/DDBJ whole genome shotgun (WGS) entry which is preliminary data.</text>
</comment>
<feature type="non-terminal residue" evidence="1">
    <location>
        <position position="1"/>
    </location>
</feature>
<dbReference type="Proteomes" id="UP000186922">
    <property type="component" value="Unassembled WGS sequence"/>
</dbReference>
<proteinExistence type="predicted"/>
<sequence>PPPPLSLSSIFLQLQVMSRASPVEKEAVENRAKSTELVVVILVDRYKHHRACRESDSSQALPAYRLLGAELEKDEADSIVSTSRVLRRMSDSSRKSISLGSRIPRFTEGIPPIPP</sequence>
<protein>
    <submittedName>
        <fullName evidence="1">Uncharacterized protein</fullName>
    </submittedName>
</protein>
<evidence type="ECO:0000313" key="1">
    <source>
        <dbReference type="EMBL" id="GAU87938.1"/>
    </source>
</evidence>
<name>A0A1D1UP46_RAMVA</name>
<evidence type="ECO:0000313" key="2">
    <source>
        <dbReference type="Proteomes" id="UP000186922"/>
    </source>
</evidence>